<dbReference type="EMBL" id="AVNC01000015">
    <property type="protein sequence ID" value="EQK42752.1"/>
    <property type="molecule type" value="Genomic_DNA"/>
</dbReference>
<organism evidence="2 3">
    <name type="scientific">Paraclostridium bifermentans ATCC 638 = DSM 14991</name>
    <dbReference type="NCBI Taxonomy" id="1233171"/>
    <lineage>
        <taxon>Bacteria</taxon>
        <taxon>Bacillati</taxon>
        <taxon>Bacillota</taxon>
        <taxon>Clostridia</taxon>
        <taxon>Peptostreptococcales</taxon>
        <taxon>Peptostreptococcaceae</taxon>
        <taxon>Paraclostridium</taxon>
    </lineage>
</organism>
<keyword evidence="1" id="KW-0472">Membrane</keyword>
<accession>T4VPZ9</accession>
<name>T4VPZ9_PARBF</name>
<dbReference type="PATRIC" id="fig|1233171.3.peg.1587"/>
<dbReference type="AlphaFoldDB" id="T4VPZ9"/>
<sequence>MLLKKFSSILFIALIAVISIKSILNCYKIALIRIKPYLETKDPDNLSDSFTLISSTYGSSNKLSKIIGGAKK</sequence>
<evidence type="ECO:0000313" key="2">
    <source>
        <dbReference type="EMBL" id="EQK42752.1"/>
    </source>
</evidence>
<protein>
    <submittedName>
        <fullName evidence="2">Uncharacterized protein</fullName>
    </submittedName>
</protein>
<evidence type="ECO:0000256" key="1">
    <source>
        <dbReference type="SAM" id="Phobius"/>
    </source>
</evidence>
<evidence type="ECO:0000313" key="3">
    <source>
        <dbReference type="Proteomes" id="UP000015688"/>
    </source>
</evidence>
<proteinExistence type="predicted"/>
<reference evidence="2 3" key="1">
    <citation type="submission" date="2013-06" db="EMBL/GenBank/DDBJ databases">
        <authorList>
            <person name="Walk S."/>
            <person name="Aronoff D."/>
            <person name="Young V.Y."/>
            <person name="Marsh J."/>
            <person name="Harrison L."/>
            <person name="Daugherty S.C."/>
            <person name="Shefchek K.A."/>
            <person name="Hine E.E."/>
            <person name="Tallon L.J."/>
            <person name="Sadzewicz L.K."/>
            <person name="Rasko D.A."/>
        </authorList>
    </citation>
    <scope>NUCLEOTIDE SEQUENCE [LARGE SCALE GENOMIC DNA]</scope>
    <source>
        <strain evidence="2 3">ATCC 638</strain>
    </source>
</reference>
<feature type="transmembrane region" description="Helical" evidence="1">
    <location>
        <begin position="6"/>
        <end position="27"/>
    </location>
</feature>
<gene>
    <name evidence="2" type="ORF">C672_1696</name>
</gene>
<keyword evidence="1" id="KW-0812">Transmembrane</keyword>
<dbReference type="Proteomes" id="UP000015688">
    <property type="component" value="Unassembled WGS sequence"/>
</dbReference>
<comment type="caution">
    <text evidence="2">The sequence shown here is derived from an EMBL/GenBank/DDBJ whole genome shotgun (WGS) entry which is preliminary data.</text>
</comment>
<dbReference type="GeneID" id="67472543"/>
<dbReference type="RefSeq" id="WP_021432866.1">
    <property type="nucleotide sequence ID" value="NZ_AVNC01000015.1"/>
</dbReference>
<keyword evidence="1" id="KW-1133">Transmembrane helix</keyword>